<reference evidence="13" key="1">
    <citation type="journal article" date="2014" name="Int. J. Syst. Evol. Microbiol.">
        <title>Complete genome sequence of Corynebacterium casei LMG S-19264T (=DSM 44701T), isolated from a smear-ripened cheese.</title>
        <authorList>
            <consortium name="US DOE Joint Genome Institute (JGI-PGF)"/>
            <person name="Walter F."/>
            <person name="Albersmeier A."/>
            <person name="Kalinowski J."/>
            <person name="Ruckert C."/>
        </authorList>
    </citation>
    <scope>NUCLEOTIDE SEQUENCE</scope>
    <source>
        <strain evidence="13">NBRC 108769</strain>
    </source>
</reference>
<keyword evidence="8" id="KW-0067">ATP-binding</keyword>
<evidence type="ECO:0000256" key="9">
    <source>
        <dbReference type="ARBA" id="ARBA00043149"/>
    </source>
</evidence>
<evidence type="ECO:0000313" key="13">
    <source>
        <dbReference type="EMBL" id="GLR19936.1"/>
    </source>
</evidence>
<evidence type="ECO:0000259" key="11">
    <source>
        <dbReference type="Pfam" id="PF00370"/>
    </source>
</evidence>
<dbReference type="InterPro" id="IPR018484">
    <property type="entry name" value="FGGY_N"/>
</dbReference>
<organism evidence="13 14">
    <name type="scientific">Portibacter lacus</name>
    <dbReference type="NCBI Taxonomy" id="1099794"/>
    <lineage>
        <taxon>Bacteria</taxon>
        <taxon>Pseudomonadati</taxon>
        <taxon>Bacteroidota</taxon>
        <taxon>Saprospiria</taxon>
        <taxon>Saprospirales</taxon>
        <taxon>Haliscomenobacteraceae</taxon>
        <taxon>Portibacter</taxon>
    </lineage>
</organism>
<gene>
    <name evidence="13" type="primary">glpK2_1</name>
    <name evidence="13" type="ORF">GCM10007940_45520</name>
</gene>
<evidence type="ECO:0000256" key="4">
    <source>
        <dbReference type="ARBA" id="ARBA00022679"/>
    </source>
</evidence>
<comment type="caution">
    <text evidence="13">The sequence shown here is derived from an EMBL/GenBank/DDBJ whole genome shotgun (WGS) entry which is preliminary data.</text>
</comment>
<dbReference type="InterPro" id="IPR018483">
    <property type="entry name" value="Carb_kinase_FGGY_CS"/>
</dbReference>
<dbReference type="NCBIfam" id="NF000756">
    <property type="entry name" value="PRK00047.1"/>
    <property type="match status" value="1"/>
</dbReference>
<sequence length="498" mass="55802">MLKSYILSIDQGTSGTKAIIFNQNGEIVSKATAPLRSIYLSAGYVEQDPFEIYNSVLNAVKACVLEFRKKYTADVHQIVSCGISNQRETFVLWDQDGKPFHNAVVWQCKRSIAICESLKESKYETKINEKTGLTIDAYFSATKVMWLNQNIPHLRKSISEGQVFFGTVDTWLLYNLTSKQTFKTDHTNASRTLFYNIYNLSWDKELLQIFELEQLNLPEVVSSSSNFGSSTFGGVFNYEIPITGMIGDSQAAFFGEECFSIGQAKATLGTGCSILWNAEKLDPNRNNRMMTTIGWSHEGRVRYALEGVIVSCGSTIEWLKNQLNIFESNEDIEKMAVSLPSNEGVYLIPAFSGMGAPYWKQDWKASIHGLTFKTTKAHLVRAALESIAYQIFDVIKSMEGETGITLEELKVNGGITANQFLMQFLADLLNIPAVNKGITDVSAWGAAMIAGLGHELWDSIEEFPITKPGAVKTYIPSDERPEVQEYHAQWLKLIHEKL</sequence>
<keyword evidence="6 10" id="KW-0418">Kinase</keyword>
<dbReference type="GO" id="GO:0005829">
    <property type="term" value="C:cytosol"/>
    <property type="evidence" value="ECO:0007669"/>
    <property type="project" value="TreeGrafter"/>
</dbReference>
<name>A0AA37SS53_9BACT</name>
<dbReference type="InterPro" id="IPR043129">
    <property type="entry name" value="ATPase_NBD"/>
</dbReference>
<evidence type="ECO:0000256" key="3">
    <source>
        <dbReference type="ARBA" id="ARBA00012099"/>
    </source>
</evidence>
<keyword evidence="5" id="KW-0547">Nucleotide-binding</keyword>
<comment type="similarity">
    <text evidence="2 10">Belongs to the FGGY kinase family.</text>
</comment>
<dbReference type="PIRSF" id="PIRSF000538">
    <property type="entry name" value="GlpK"/>
    <property type="match status" value="1"/>
</dbReference>
<dbReference type="Pfam" id="PF02782">
    <property type="entry name" value="FGGY_C"/>
    <property type="match status" value="1"/>
</dbReference>
<evidence type="ECO:0000256" key="10">
    <source>
        <dbReference type="RuleBase" id="RU003733"/>
    </source>
</evidence>
<dbReference type="AlphaFoldDB" id="A0AA37SS53"/>
<evidence type="ECO:0000256" key="7">
    <source>
        <dbReference type="ARBA" id="ARBA00022798"/>
    </source>
</evidence>
<evidence type="ECO:0000256" key="1">
    <source>
        <dbReference type="ARBA" id="ARBA00005190"/>
    </source>
</evidence>
<dbReference type="Proteomes" id="UP001156666">
    <property type="component" value="Unassembled WGS sequence"/>
</dbReference>
<feature type="domain" description="Carbohydrate kinase FGGY N-terminal" evidence="11">
    <location>
        <begin position="5"/>
        <end position="255"/>
    </location>
</feature>
<dbReference type="Pfam" id="PF00370">
    <property type="entry name" value="FGGY_N"/>
    <property type="match status" value="1"/>
</dbReference>
<dbReference type="PROSITE" id="PS00933">
    <property type="entry name" value="FGGY_KINASES_1"/>
    <property type="match status" value="1"/>
</dbReference>
<dbReference type="PROSITE" id="PS00445">
    <property type="entry name" value="FGGY_KINASES_2"/>
    <property type="match status" value="1"/>
</dbReference>
<dbReference type="RefSeq" id="WP_235293463.1">
    <property type="nucleotide sequence ID" value="NZ_BSOH01000037.1"/>
</dbReference>
<dbReference type="Gene3D" id="3.30.420.40">
    <property type="match status" value="2"/>
</dbReference>
<evidence type="ECO:0000259" key="12">
    <source>
        <dbReference type="Pfam" id="PF02782"/>
    </source>
</evidence>
<dbReference type="PANTHER" id="PTHR10196:SF69">
    <property type="entry name" value="GLYCEROL KINASE"/>
    <property type="match status" value="1"/>
</dbReference>
<keyword evidence="4 10" id="KW-0808">Transferase</keyword>
<dbReference type="EC" id="2.7.1.30" evidence="3"/>
<evidence type="ECO:0000256" key="2">
    <source>
        <dbReference type="ARBA" id="ARBA00009156"/>
    </source>
</evidence>
<dbReference type="EMBL" id="BSOH01000037">
    <property type="protein sequence ID" value="GLR19936.1"/>
    <property type="molecule type" value="Genomic_DNA"/>
</dbReference>
<dbReference type="InterPro" id="IPR018485">
    <property type="entry name" value="FGGY_C"/>
</dbReference>
<proteinExistence type="inferred from homology"/>
<keyword evidence="7" id="KW-0319">Glycerol metabolism</keyword>
<accession>A0AA37SS53</accession>
<dbReference type="GO" id="GO:0004370">
    <property type="term" value="F:glycerol kinase activity"/>
    <property type="evidence" value="ECO:0007669"/>
    <property type="project" value="UniProtKB-EC"/>
</dbReference>
<reference evidence="13" key="2">
    <citation type="submission" date="2023-01" db="EMBL/GenBank/DDBJ databases">
        <title>Draft genome sequence of Portibacter lacus strain NBRC 108769.</title>
        <authorList>
            <person name="Sun Q."/>
            <person name="Mori K."/>
        </authorList>
    </citation>
    <scope>NUCLEOTIDE SEQUENCE</scope>
    <source>
        <strain evidence="13">NBRC 108769</strain>
    </source>
</reference>
<dbReference type="CDD" id="cd07769">
    <property type="entry name" value="ASKHA_NBD_FGGY_GK"/>
    <property type="match status" value="1"/>
</dbReference>
<evidence type="ECO:0000256" key="8">
    <source>
        <dbReference type="ARBA" id="ARBA00022840"/>
    </source>
</evidence>
<dbReference type="FunFam" id="3.30.420.40:FF:000086">
    <property type="entry name" value="Glycerol kinase"/>
    <property type="match status" value="1"/>
</dbReference>
<keyword evidence="14" id="KW-1185">Reference proteome</keyword>
<evidence type="ECO:0000256" key="6">
    <source>
        <dbReference type="ARBA" id="ARBA00022777"/>
    </source>
</evidence>
<evidence type="ECO:0000313" key="14">
    <source>
        <dbReference type="Proteomes" id="UP001156666"/>
    </source>
</evidence>
<dbReference type="InterPro" id="IPR000577">
    <property type="entry name" value="Carb_kinase_FGGY"/>
</dbReference>
<dbReference type="SUPFAM" id="SSF53067">
    <property type="entry name" value="Actin-like ATPase domain"/>
    <property type="match status" value="2"/>
</dbReference>
<feature type="domain" description="Carbohydrate kinase FGGY C-terminal" evidence="12">
    <location>
        <begin position="265"/>
        <end position="451"/>
    </location>
</feature>
<dbReference type="GO" id="GO:0019563">
    <property type="term" value="P:glycerol catabolic process"/>
    <property type="evidence" value="ECO:0007669"/>
    <property type="project" value="TreeGrafter"/>
</dbReference>
<protein>
    <recommendedName>
        <fullName evidence="3">glycerol kinase</fullName>
        <ecNumber evidence="3">2.7.1.30</ecNumber>
    </recommendedName>
    <alternativeName>
        <fullName evidence="9">ATP:glycerol 3-phosphotransferase</fullName>
    </alternativeName>
</protein>
<evidence type="ECO:0000256" key="5">
    <source>
        <dbReference type="ARBA" id="ARBA00022741"/>
    </source>
</evidence>
<comment type="pathway">
    <text evidence="1">Polyol metabolism; glycerol degradation via glycerol kinase pathway; sn-glycerol 3-phosphate from glycerol: step 1/1.</text>
</comment>
<dbReference type="PANTHER" id="PTHR10196">
    <property type="entry name" value="SUGAR KINASE"/>
    <property type="match status" value="1"/>
</dbReference>
<dbReference type="GO" id="GO:0005524">
    <property type="term" value="F:ATP binding"/>
    <property type="evidence" value="ECO:0007669"/>
    <property type="project" value="UniProtKB-KW"/>
</dbReference>